<protein>
    <submittedName>
        <fullName evidence="2">Unannotated protein</fullName>
    </submittedName>
</protein>
<dbReference type="InterPro" id="IPR024029">
    <property type="entry name" value="Pyridox_Oxase_FMN-dep"/>
</dbReference>
<dbReference type="SUPFAM" id="SSF50475">
    <property type="entry name" value="FMN-binding split barrel"/>
    <property type="match status" value="1"/>
</dbReference>
<dbReference type="EMBL" id="CAEZSR010000239">
    <property type="protein sequence ID" value="CAB4592049.1"/>
    <property type="molecule type" value="Genomic_DNA"/>
</dbReference>
<reference evidence="2" key="1">
    <citation type="submission" date="2020-05" db="EMBL/GenBank/DDBJ databases">
        <authorList>
            <person name="Chiriac C."/>
            <person name="Salcher M."/>
            <person name="Ghai R."/>
            <person name="Kavagutti S V."/>
        </authorList>
    </citation>
    <scope>NUCLEOTIDE SEQUENCE</scope>
</reference>
<dbReference type="InterPro" id="IPR011576">
    <property type="entry name" value="Pyridox_Oxase_N"/>
</dbReference>
<dbReference type="NCBIfam" id="TIGR04025">
    <property type="entry name" value="PPOX_FMN_DR2398"/>
    <property type="match status" value="1"/>
</dbReference>
<evidence type="ECO:0000313" key="2">
    <source>
        <dbReference type="EMBL" id="CAB4592049.1"/>
    </source>
</evidence>
<sequence>MHDSHRIRTLDELRQHYRQPSQLVVDKERPALDEASREFVGRCRFAVVGTMDGAGNADVSPRGGPSGWVRVLDDQHVALADLSGNNRLDTLTNVVETGRIALVLVVPGQSETVRINGSAWVSVDPELLAGFTLPKTPKAAVVVAIETTFVHCAKAFLRSGMWDPEVWAELADTPDGAAILACQQVAPISAEQVRSLLAEGYEADLAAER</sequence>
<dbReference type="AlphaFoldDB" id="A0A6J6FWI9"/>
<dbReference type="Pfam" id="PF01243">
    <property type="entry name" value="PNPOx_N"/>
    <property type="match status" value="1"/>
</dbReference>
<evidence type="ECO:0000259" key="1">
    <source>
        <dbReference type="Pfam" id="PF01243"/>
    </source>
</evidence>
<dbReference type="PANTHER" id="PTHR42815:SF2">
    <property type="entry name" value="FAD-BINDING, PUTATIVE (AFU_ORTHOLOGUE AFUA_6G07600)-RELATED"/>
    <property type="match status" value="1"/>
</dbReference>
<proteinExistence type="predicted"/>
<feature type="domain" description="Pyridoxamine 5'-phosphate oxidase N-terminal" evidence="1">
    <location>
        <begin position="32"/>
        <end position="131"/>
    </location>
</feature>
<dbReference type="InterPro" id="IPR012349">
    <property type="entry name" value="Split_barrel_FMN-bd"/>
</dbReference>
<accession>A0A6J6FWI9</accession>
<name>A0A6J6FWI9_9ZZZZ</name>
<organism evidence="2">
    <name type="scientific">freshwater metagenome</name>
    <dbReference type="NCBI Taxonomy" id="449393"/>
    <lineage>
        <taxon>unclassified sequences</taxon>
        <taxon>metagenomes</taxon>
        <taxon>ecological metagenomes</taxon>
    </lineage>
</organism>
<dbReference type="PANTHER" id="PTHR42815">
    <property type="entry name" value="FAD-BINDING, PUTATIVE (AFU_ORTHOLOGUE AFUA_6G07600)-RELATED"/>
    <property type="match status" value="1"/>
</dbReference>
<dbReference type="Gene3D" id="2.30.110.10">
    <property type="entry name" value="Electron Transport, Fmn-binding Protein, Chain A"/>
    <property type="match status" value="1"/>
</dbReference>
<gene>
    <name evidence="2" type="ORF">UFOPK1493_03798</name>
</gene>